<feature type="transmembrane region" description="Helical" evidence="1">
    <location>
        <begin position="28"/>
        <end position="53"/>
    </location>
</feature>
<gene>
    <name evidence="2" type="ORF">FUA24_19090</name>
</gene>
<feature type="transmembrane region" description="Helical" evidence="1">
    <location>
        <begin position="65"/>
        <end position="92"/>
    </location>
</feature>
<dbReference type="RefSeq" id="WP_148544657.1">
    <property type="nucleotide sequence ID" value="NZ_VSDQ01000718.1"/>
</dbReference>
<evidence type="ECO:0000256" key="1">
    <source>
        <dbReference type="SAM" id="Phobius"/>
    </source>
</evidence>
<keyword evidence="3" id="KW-1185">Reference proteome</keyword>
<feature type="transmembrane region" description="Helical" evidence="1">
    <location>
        <begin position="123"/>
        <end position="148"/>
    </location>
</feature>
<sequence>MEEKSAFESFELDVNKEIKGYLAETAKWAYFMSIIGFIGIGLMVFGGIIVAVAGGAMGNAFESAYGIGSTVGVAMVYIVLALIYFFPVLYLFKFGKNMKSALKQTNNNDFKAAFLNLKSHYKFMGIFTIVIISIYILAFIGGGLAAAML</sequence>
<comment type="caution">
    <text evidence="2">The sequence shown here is derived from an EMBL/GenBank/DDBJ whole genome shotgun (WGS) entry which is preliminary data.</text>
</comment>
<dbReference type="Pfam" id="PF17319">
    <property type="entry name" value="DUF5362"/>
    <property type="match status" value="1"/>
</dbReference>
<protein>
    <recommendedName>
        <fullName evidence="4">DUF5362 domain-containing protein</fullName>
    </recommendedName>
</protein>
<dbReference type="AlphaFoldDB" id="A0A5D0HK22"/>
<evidence type="ECO:0000313" key="3">
    <source>
        <dbReference type="Proteomes" id="UP000323930"/>
    </source>
</evidence>
<accession>A0A5D0HK22</accession>
<proteinExistence type="predicted"/>
<keyword evidence="1" id="KW-0472">Membrane</keyword>
<name>A0A5D0HK22_9FLAO</name>
<evidence type="ECO:0008006" key="4">
    <source>
        <dbReference type="Google" id="ProtNLM"/>
    </source>
</evidence>
<keyword evidence="1" id="KW-1133">Transmembrane helix</keyword>
<dbReference type="Proteomes" id="UP000323930">
    <property type="component" value="Unassembled WGS sequence"/>
</dbReference>
<evidence type="ECO:0000313" key="2">
    <source>
        <dbReference type="EMBL" id="TYA71671.1"/>
    </source>
</evidence>
<organism evidence="2 3">
    <name type="scientific">Seonamhaeicola marinus</name>
    <dbReference type="NCBI Taxonomy" id="1912246"/>
    <lineage>
        <taxon>Bacteria</taxon>
        <taxon>Pseudomonadati</taxon>
        <taxon>Bacteroidota</taxon>
        <taxon>Flavobacteriia</taxon>
        <taxon>Flavobacteriales</taxon>
        <taxon>Flavobacteriaceae</taxon>
    </lineage>
</organism>
<reference evidence="2 3" key="1">
    <citation type="submission" date="2019-08" db="EMBL/GenBank/DDBJ databases">
        <title>Seonamhaeicola sediminis sp. nov., isolated from marine sediment.</title>
        <authorList>
            <person name="Cao W.R."/>
        </authorList>
    </citation>
    <scope>NUCLEOTIDE SEQUENCE [LARGE SCALE GENOMIC DNA]</scope>
    <source>
        <strain evidence="2 3">B011</strain>
    </source>
</reference>
<dbReference type="InterPro" id="IPR035287">
    <property type="entry name" value="DUF5362"/>
</dbReference>
<dbReference type="EMBL" id="VSDQ01000718">
    <property type="protein sequence ID" value="TYA71671.1"/>
    <property type="molecule type" value="Genomic_DNA"/>
</dbReference>
<keyword evidence="1" id="KW-0812">Transmembrane</keyword>
<dbReference type="OrthoDB" id="1121797at2"/>